<comment type="subcellular location">
    <subcellularLocation>
        <location evidence="1">Membrane</location>
        <topology evidence="1">Multi-pass membrane protein</topology>
    </subcellularLocation>
</comment>
<dbReference type="SUPFAM" id="SSF56784">
    <property type="entry name" value="HAD-like"/>
    <property type="match status" value="1"/>
</dbReference>
<dbReference type="PANTHER" id="PTHR42861">
    <property type="entry name" value="CALCIUM-TRANSPORTING ATPASE"/>
    <property type="match status" value="1"/>
</dbReference>
<dbReference type="InterPro" id="IPR036412">
    <property type="entry name" value="HAD-like_sf"/>
</dbReference>
<protein>
    <submittedName>
        <fullName evidence="3">Haloacid dehalogenase-like hydrolase domain protein</fullName>
        <ecNumber evidence="3">3.-.-.-</ecNumber>
    </submittedName>
</protein>
<evidence type="ECO:0000256" key="2">
    <source>
        <dbReference type="SAM" id="MobiDB-lite"/>
    </source>
</evidence>
<dbReference type="GO" id="GO:0016020">
    <property type="term" value="C:membrane"/>
    <property type="evidence" value="ECO:0007669"/>
    <property type="project" value="UniProtKB-SubCell"/>
</dbReference>
<dbReference type="Pfam" id="PF00702">
    <property type="entry name" value="Hydrolase"/>
    <property type="match status" value="1"/>
</dbReference>
<proteinExistence type="predicted"/>
<feature type="compositionally biased region" description="Polar residues" evidence="2">
    <location>
        <begin position="23"/>
        <end position="33"/>
    </location>
</feature>
<name>T1B4D6_9ZZZZ</name>
<dbReference type="GO" id="GO:0016787">
    <property type="term" value="F:hydrolase activity"/>
    <property type="evidence" value="ECO:0007669"/>
    <property type="project" value="UniProtKB-KW"/>
</dbReference>
<reference evidence="3" key="2">
    <citation type="journal article" date="2014" name="ISME J.">
        <title>Microbial stratification in low pH oxic and suboxic macroscopic growths along an acid mine drainage.</title>
        <authorList>
            <person name="Mendez-Garcia C."/>
            <person name="Mesa V."/>
            <person name="Sprenger R.R."/>
            <person name="Richter M."/>
            <person name="Diez M.S."/>
            <person name="Solano J."/>
            <person name="Bargiela R."/>
            <person name="Golyshina O.V."/>
            <person name="Manteca A."/>
            <person name="Ramos J.L."/>
            <person name="Gallego J.R."/>
            <person name="Llorente I."/>
            <person name="Martins Dos Santos V.A."/>
            <person name="Jensen O.N."/>
            <person name="Pelaez A.I."/>
            <person name="Sanchez J."/>
            <person name="Ferrer M."/>
        </authorList>
    </citation>
    <scope>NUCLEOTIDE SEQUENCE</scope>
</reference>
<dbReference type="InterPro" id="IPR023214">
    <property type="entry name" value="HAD_sf"/>
</dbReference>
<feature type="region of interest" description="Disordered" evidence="2">
    <location>
        <begin position="1"/>
        <end position="38"/>
    </location>
</feature>
<comment type="caution">
    <text evidence="3">The sequence shown here is derived from an EMBL/GenBank/DDBJ whole genome shotgun (WGS) entry which is preliminary data.</text>
</comment>
<reference evidence="3" key="1">
    <citation type="submission" date="2013-08" db="EMBL/GenBank/DDBJ databases">
        <authorList>
            <person name="Mendez C."/>
            <person name="Richter M."/>
            <person name="Ferrer M."/>
            <person name="Sanchez J."/>
        </authorList>
    </citation>
    <scope>NUCLEOTIDE SEQUENCE</scope>
</reference>
<dbReference type="PRINTS" id="PR00119">
    <property type="entry name" value="CATATPASE"/>
</dbReference>
<dbReference type="EC" id="3.-.-.-" evidence="3"/>
<accession>T1B4D6</accession>
<evidence type="ECO:0000256" key="1">
    <source>
        <dbReference type="ARBA" id="ARBA00004141"/>
    </source>
</evidence>
<gene>
    <name evidence="3" type="ORF">B1B_06581</name>
</gene>
<keyword evidence="3" id="KW-0378">Hydrolase</keyword>
<dbReference type="Gene3D" id="3.40.1110.10">
    <property type="entry name" value="Calcium-transporting ATPase, cytoplasmic domain N"/>
    <property type="match status" value="1"/>
</dbReference>
<dbReference type="EMBL" id="AUZY01004162">
    <property type="protein sequence ID" value="EQD64827.1"/>
    <property type="molecule type" value="Genomic_DNA"/>
</dbReference>
<dbReference type="SUPFAM" id="SSF81660">
    <property type="entry name" value="Metal cation-transporting ATPase, ATP-binding domain N"/>
    <property type="match status" value="1"/>
</dbReference>
<feature type="non-terminal residue" evidence="3">
    <location>
        <position position="116"/>
    </location>
</feature>
<organism evidence="3">
    <name type="scientific">mine drainage metagenome</name>
    <dbReference type="NCBI Taxonomy" id="410659"/>
    <lineage>
        <taxon>unclassified sequences</taxon>
        <taxon>metagenomes</taxon>
        <taxon>ecological metagenomes</taxon>
    </lineage>
</organism>
<dbReference type="AlphaFoldDB" id="T1B4D6"/>
<sequence>MDVGHESDWHYTPFDPSTKRSEATVTSGGSASRSVKGAPAQVSGLTTGWADLDAAVAALAVGGRRVLAVAAGPSTGLLEPIGLLAFEDPVRPDARELVDRLRSLGVRVVMVTGDGI</sequence>
<dbReference type="GO" id="GO:0000166">
    <property type="term" value="F:nucleotide binding"/>
    <property type="evidence" value="ECO:0007669"/>
    <property type="project" value="InterPro"/>
</dbReference>
<dbReference type="Gene3D" id="3.40.50.1000">
    <property type="entry name" value="HAD superfamily/HAD-like"/>
    <property type="match status" value="1"/>
</dbReference>
<evidence type="ECO:0000313" key="3">
    <source>
        <dbReference type="EMBL" id="EQD64827.1"/>
    </source>
</evidence>
<dbReference type="InterPro" id="IPR023299">
    <property type="entry name" value="ATPase_P-typ_cyto_dom_N"/>
</dbReference>